<evidence type="ECO:0000256" key="2">
    <source>
        <dbReference type="ARBA" id="ARBA00034247"/>
    </source>
</evidence>
<keyword evidence="5" id="KW-0548">Nucleotidyltransferase</keyword>
<dbReference type="Gene3D" id="3.30.70.270">
    <property type="match status" value="1"/>
</dbReference>
<dbReference type="InterPro" id="IPR029787">
    <property type="entry name" value="Nucleotide_cyclase"/>
</dbReference>
<name>A0ABW2QIQ0_9BURK</name>
<protein>
    <recommendedName>
        <fullName evidence="1">diguanylate cyclase</fullName>
        <ecNumber evidence="1">2.7.7.65</ecNumber>
    </recommendedName>
</protein>
<dbReference type="PANTHER" id="PTHR45138:SF9">
    <property type="entry name" value="DIGUANYLATE CYCLASE DGCM-RELATED"/>
    <property type="match status" value="1"/>
</dbReference>
<comment type="caution">
    <text evidence="5">The sequence shown here is derived from an EMBL/GenBank/DDBJ whole genome shotgun (WGS) entry which is preliminary data.</text>
</comment>
<dbReference type="EMBL" id="JBHTCA010000005">
    <property type="protein sequence ID" value="MFC7409019.1"/>
    <property type="molecule type" value="Genomic_DNA"/>
</dbReference>
<dbReference type="Pfam" id="PF00990">
    <property type="entry name" value="GGDEF"/>
    <property type="match status" value="1"/>
</dbReference>
<keyword evidence="5" id="KW-0808">Transferase</keyword>
<comment type="catalytic activity">
    <reaction evidence="2">
        <text>2 GTP = 3',3'-c-di-GMP + 2 diphosphate</text>
        <dbReference type="Rhea" id="RHEA:24898"/>
        <dbReference type="ChEBI" id="CHEBI:33019"/>
        <dbReference type="ChEBI" id="CHEBI:37565"/>
        <dbReference type="ChEBI" id="CHEBI:58805"/>
        <dbReference type="EC" id="2.7.7.65"/>
    </reaction>
</comment>
<dbReference type="SMART" id="SM00267">
    <property type="entry name" value="GGDEF"/>
    <property type="match status" value="1"/>
</dbReference>
<keyword evidence="3" id="KW-0175">Coiled coil</keyword>
<dbReference type="PANTHER" id="PTHR45138">
    <property type="entry name" value="REGULATORY COMPONENTS OF SENSORY TRANSDUCTION SYSTEM"/>
    <property type="match status" value="1"/>
</dbReference>
<proteinExistence type="predicted"/>
<evidence type="ECO:0000313" key="5">
    <source>
        <dbReference type="EMBL" id="MFC7409019.1"/>
    </source>
</evidence>
<dbReference type="NCBIfam" id="TIGR00254">
    <property type="entry name" value="GGDEF"/>
    <property type="match status" value="1"/>
</dbReference>
<evidence type="ECO:0000256" key="1">
    <source>
        <dbReference type="ARBA" id="ARBA00012528"/>
    </source>
</evidence>
<sequence length="340" mass="37282">MLYTESKEKSAELLRAVLALMNQHSAAFNPVTYAVCYEYVAGINGRLNQAFDHFTRTEARLSDNTMVRLYREHIAGIDDKTMERISGDMQRVMTGMSESAARTGNEAGDFTQHLAGLSQALQSSDTERLGLHLGQALQQTEAMRSSAAALQAQVAASQREIEQLRTDLQRAREDVFVDALTRVLNRKGLDHKMGQLLRTPPNAGTQHALVMLDIDHFKAINDGHGHLMGDRVLSALGELLRLSVGEAGSTVARYGGEEFAILLPHATPALAKEVAERVRLRTKALKIRHKQTNEVVLTLTLSAGVATQQQGEDATAWIARADKALYQAKESGRDRVSLAA</sequence>
<dbReference type="InterPro" id="IPR000160">
    <property type="entry name" value="GGDEF_dom"/>
</dbReference>
<feature type="domain" description="GGDEF" evidence="4">
    <location>
        <begin position="205"/>
        <end position="340"/>
    </location>
</feature>
<dbReference type="SUPFAM" id="SSF55073">
    <property type="entry name" value="Nucleotide cyclase"/>
    <property type="match status" value="1"/>
</dbReference>
<evidence type="ECO:0000313" key="6">
    <source>
        <dbReference type="Proteomes" id="UP001596501"/>
    </source>
</evidence>
<dbReference type="InterPro" id="IPR050469">
    <property type="entry name" value="Diguanylate_Cyclase"/>
</dbReference>
<feature type="coiled-coil region" evidence="3">
    <location>
        <begin position="147"/>
        <end position="174"/>
    </location>
</feature>
<gene>
    <name evidence="5" type="ORF">ACFQPB_09120</name>
</gene>
<dbReference type="EC" id="2.7.7.65" evidence="1"/>
<evidence type="ECO:0000259" key="4">
    <source>
        <dbReference type="PROSITE" id="PS50887"/>
    </source>
</evidence>
<accession>A0ABW2QIQ0</accession>
<keyword evidence="6" id="KW-1185">Reference proteome</keyword>
<dbReference type="PROSITE" id="PS50887">
    <property type="entry name" value="GGDEF"/>
    <property type="match status" value="1"/>
</dbReference>
<reference evidence="6" key="1">
    <citation type="journal article" date="2019" name="Int. J. Syst. Evol. Microbiol.">
        <title>The Global Catalogue of Microorganisms (GCM) 10K type strain sequencing project: providing services to taxonomists for standard genome sequencing and annotation.</title>
        <authorList>
            <consortium name="The Broad Institute Genomics Platform"/>
            <consortium name="The Broad Institute Genome Sequencing Center for Infectious Disease"/>
            <person name="Wu L."/>
            <person name="Ma J."/>
        </authorList>
    </citation>
    <scope>NUCLEOTIDE SEQUENCE [LARGE SCALE GENOMIC DNA]</scope>
    <source>
        <strain evidence="6">CGMCC 1.12371</strain>
    </source>
</reference>
<organism evidence="5 6">
    <name type="scientific">Hydrogenophaga atypica</name>
    <dbReference type="NCBI Taxonomy" id="249409"/>
    <lineage>
        <taxon>Bacteria</taxon>
        <taxon>Pseudomonadati</taxon>
        <taxon>Pseudomonadota</taxon>
        <taxon>Betaproteobacteria</taxon>
        <taxon>Burkholderiales</taxon>
        <taxon>Comamonadaceae</taxon>
        <taxon>Hydrogenophaga</taxon>
    </lineage>
</organism>
<dbReference type="RefSeq" id="WP_382222139.1">
    <property type="nucleotide sequence ID" value="NZ_JBHTCA010000005.1"/>
</dbReference>
<dbReference type="Proteomes" id="UP001596501">
    <property type="component" value="Unassembled WGS sequence"/>
</dbReference>
<dbReference type="InterPro" id="IPR043128">
    <property type="entry name" value="Rev_trsase/Diguanyl_cyclase"/>
</dbReference>
<dbReference type="CDD" id="cd01949">
    <property type="entry name" value="GGDEF"/>
    <property type="match status" value="1"/>
</dbReference>
<dbReference type="GO" id="GO:0052621">
    <property type="term" value="F:diguanylate cyclase activity"/>
    <property type="evidence" value="ECO:0007669"/>
    <property type="project" value="UniProtKB-EC"/>
</dbReference>
<evidence type="ECO:0000256" key="3">
    <source>
        <dbReference type="SAM" id="Coils"/>
    </source>
</evidence>